<dbReference type="Proteomes" id="UP001168552">
    <property type="component" value="Unassembled WGS sequence"/>
</dbReference>
<dbReference type="EMBL" id="JAUHJS010000008">
    <property type="protein sequence ID" value="MDN4166675.1"/>
    <property type="molecule type" value="Genomic_DNA"/>
</dbReference>
<proteinExistence type="predicted"/>
<gene>
    <name evidence="1" type="ORF">QWY31_14285</name>
</gene>
<evidence type="ECO:0000313" key="2">
    <source>
        <dbReference type="Proteomes" id="UP001168552"/>
    </source>
</evidence>
<reference evidence="1" key="1">
    <citation type="submission" date="2023-06" db="EMBL/GenBank/DDBJ databases">
        <title>Cytophagales bacterium Strain LB-30, isolated from soil.</title>
        <authorList>
            <person name="Liu B."/>
        </authorList>
    </citation>
    <scope>NUCLEOTIDE SEQUENCE</scope>
    <source>
        <strain evidence="1">LB-30</strain>
    </source>
</reference>
<name>A0ABT8F871_9BACT</name>
<protein>
    <submittedName>
        <fullName evidence="1">Uncharacterized protein</fullName>
    </submittedName>
</protein>
<accession>A0ABT8F871</accession>
<sequence length="197" mass="22387">MSSHHIVRDEQEPALLLLEASEHPSESILSLLEWSPTVVVASTCLANVLAWGIKVDVVIGPKSEEHPLREALQEQYPVQLLCFEKPNYLEDAINYLLARKHKALNCIGGTINYQEPPPFEGLMQIVHLTDSFKAFWVADGHYEKWWRQGVLLAFEASPETQIQGLQNLGNGQWKTEADQLIHIRQPQGFWIKEPISI</sequence>
<dbReference type="RefSeq" id="WP_320005213.1">
    <property type="nucleotide sequence ID" value="NZ_JAUHJS010000008.1"/>
</dbReference>
<keyword evidence="2" id="KW-1185">Reference proteome</keyword>
<evidence type="ECO:0000313" key="1">
    <source>
        <dbReference type="EMBL" id="MDN4166675.1"/>
    </source>
</evidence>
<comment type="caution">
    <text evidence="1">The sequence shown here is derived from an EMBL/GenBank/DDBJ whole genome shotgun (WGS) entry which is preliminary data.</text>
</comment>
<organism evidence="1 2">
    <name type="scientific">Shiella aurantiaca</name>
    <dbReference type="NCBI Taxonomy" id="3058365"/>
    <lineage>
        <taxon>Bacteria</taxon>
        <taxon>Pseudomonadati</taxon>
        <taxon>Bacteroidota</taxon>
        <taxon>Cytophagia</taxon>
        <taxon>Cytophagales</taxon>
        <taxon>Shiellaceae</taxon>
        <taxon>Shiella</taxon>
    </lineage>
</organism>